<dbReference type="EMBL" id="OW150024">
    <property type="protein sequence ID" value="CAH2030013.1"/>
    <property type="molecule type" value="Genomic_DNA"/>
</dbReference>
<name>A0ABM9D6I7_9BACT</name>
<organism evidence="2 3">
    <name type="scientific">Trichlorobacter ammonificans</name>
    <dbReference type="NCBI Taxonomy" id="2916410"/>
    <lineage>
        <taxon>Bacteria</taxon>
        <taxon>Pseudomonadati</taxon>
        <taxon>Thermodesulfobacteriota</taxon>
        <taxon>Desulfuromonadia</taxon>
        <taxon>Geobacterales</taxon>
        <taxon>Geobacteraceae</taxon>
        <taxon>Trichlorobacter</taxon>
    </lineage>
</organism>
<evidence type="ECO:0000259" key="1">
    <source>
        <dbReference type="Pfam" id="PF10135"/>
    </source>
</evidence>
<dbReference type="InterPro" id="IPR019301">
    <property type="entry name" value="Flagellar_prot_FlgJ_N"/>
</dbReference>
<proteinExistence type="predicted"/>
<accession>A0ABM9D6I7</accession>
<evidence type="ECO:0000313" key="2">
    <source>
        <dbReference type="EMBL" id="CAH2030013.1"/>
    </source>
</evidence>
<feature type="domain" description="Flagellar protein FlgJ N-terminal" evidence="1">
    <location>
        <begin position="57"/>
        <end position="105"/>
    </location>
</feature>
<evidence type="ECO:0000313" key="3">
    <source>
        <dbReference type="Proteomes" id="UP001295463"/>
    </source>
</evidence>
<dbReference type="Pfam" id="PF10135">
    <property type="entry name" value="Rod-binding"/>
    <property type="match status" value="1"/>
</dbReference>
<protein>
    <submittedName>
        <fullName evidence="2">Flagellar protein FlgJ-like protein</fullName>
    </submittedName>
</protein>
<reference evidence="2 3" key="1">
    <citation type="submission" date="2022-03" db="EMBL/GenBank/DDBJ databases">
        <authorList>
            <person name="Koch H."/>
        </authorList>
    </citation>
    <scope>NUCLEOTIDE SEQUENCE [LARGE SCALE GENOMIC DNA]</scope>
    <source>
        <strain evidence="2 3">G1</strain>
    </source>
</reference>
<dbReference type="RefSeq" id="WP_305730986.1">
    <property type="nucleotide sequence ID" value="NZ_OW150024.1"/>
</dbReference>
<keyword evidence="3" id="KW-1185">Reference proteome</keyword>
<gene>
    <name evidence="2" type="ORF">GEAMG1_0191</name>
</gene>
<dbReference type="Proteomes" id="UP001295463">
    <property type="component" value="Chromosome"/>
</dbReference>
<sequence length="127" mass="13980">MDSPVTIAPDLVVQDQKAEQLARRAASAREPLTAAKRQELKKISRDFEAMFTGMMLKAMRSTVPEDKLTGGGKAEETYRYLLDQEYATTAAQRGGAGSLAAMVEKELLKRYEEPSLRPATRTDGDGQ</sequence>